<evidence type="ECO:0000256" key="5">
    <source>
        <dbReference type="ARBA" id="ARBA00022821"/>
    </source>
</evidence>
<feature type="domain" description="Disease resistance protein winged helix" evidence="9">
    <location>
        <begin position="423"/>
        <end position="494"/>
    </location>
</feature>
<evidence type="ECO:0000259" key="9">
    <source>
        <dbReference type="Pfam" id="PF23559"/>
    </source>
</evidence>
<evidence type="ECO:0000313" key="12">
    <source>
        <dbReference type="Proteomes" id="UP000823388"/>
    </source>
</evidence>
<evidence type="ECO:0000256" key="2">
    <source>
        <dbReference type="ARBA" id="ARBA00022614"/>
    </source>
</evidence>
<dbReference type="Gene3D" id="3.40.50.300">
    <property type="entry name" value="P-loop containing nucleotide triphosphate hydrolases"/>
    <property type="match status" value="1"/>
</dbReference>
<dbReference type="InterPro" id="IPR042197">
    <property type="entry name" value="Apaf_helical"/>
</dbReference>
<dbReference type="SUPFAM" id="SSF52058">
    <property type="entry name" value="L domain-like"/>
    <property type="match status" value="1"/>
</dbReference>
<feature type="domain" description="Disease resistance R13L4/SHOC-2-like LRR" evidence="10">
    <location>
        <begin position="839"/>
        <end position="947"/>
    </location>
</feature>
<protein>
    <submittedName>
        <fullName evidence="11">Uncharacterized protein</fullName>
    </submittedName>
</protein>
<feature type="domain" description="Disease resistance R13L4/SHOC-2-like LRR" evidence="10">
    <location>
        <begin position="554"/>
        <end position="766"/>
    </location>
</feature>
<gene>
    <name evidence="11" type="ORF">PVAP13_8NG195002</name>
</gene>
<evidence type="ECO:0000256" key="4">
    <source>
        <dbReference type="ARBA" id="ARBA00022741"/>
    </source>
</evidence>
<dbReference type="InterPro" id="IPR032675">
    <property type="entry name" value="LRR_dom_sf"/>
</dbReference>
<organism evidence="11 12">
    <name type="scientific">Panicum virgatum</name>
    <name type="common">Blackwell switchgrass</name>
    <dbReference type="NCBI Taxonomy" id="38727"/>
    <lineage>
        <taxon>Eukaryota</taxon>
        <taxon>Viridiplantae</taxon>
        <taxon>Streptophyta</taxon>
        <taxon>Embryophyta</taxon>
        <taxon>Tracheophyta</taxon>
        <taxon>Spermatophyta</taxon>
        <taxon>Magnoliopsida</taxon>
        <taxon>Liliopsida</taxon>
        <taxon>Poales</taxon>
        <taxon>Poaceae</taxon>
        <taxon>PACMAD clade</taxon>
        <taxon>Panicoideae</taxon>
        <taxon>Panicodae</taxon>
        <taxon>Paniceae</taxon>
        <taxon>Panicinae</taxon>
        <taxon>Panicum</taxon>
        <taxon>Panicum sect. Hiantes</taxon>
    </lineage>
</organism>
<dbReference type="GO" id="GO:0002758">
    <property type="term" value="P:innate immune response-activating signaling pathway"/>
    <property type="evidence" value="ECO:0007669"/>
    <property type="project" value="UniProtKB-ARBA"/>
</dbReference>
<dbReference type="InterPro" id="IPR036388">
    <property type="entry name" value="WH-like_DNA-bd_sf"/>
</dbReference>
<dbReference type="Proteomes" id="UP000823388">
    <property type="component" value="Chromosome 8N"/>
</dbReference>
<dbReference type="Gene3D" id="3.80.10.10">
    <property type="entry name" value="Ribonuclease Inhibitor"/>
    <property type="match status" value="1"/>
</dbReference>
<evidence type="ECO:0000259" key="7">
    <source>
        <dbReference type="Pfam" id="PF00931"/>
    </source>
</evidence>
<dbReference type="Pfam" id="PF23598">
    <property type="entry name" value="LRR_14"/>
    <property type="match status" value="2"/>
</dbReference>
<keyword evidence="12" id="KW-1185">Reference proteome</keyword>
<keyword evidence="2" id="KW-0433">Leucine-rich repeat</keyword>
<feature type="domain" description="Disease resistance N-terminal" evidence="8">
    <location>
        <begin position="7"/>
        <end position="99"/>
    </location>
</feature>
<dbReference type="Gene3D" id="1.10.10.10">
    <property type="entry name" value="Winged helix-like DNA-binding domain superfamily/Winged helix DNA-binding domain"/>
    <property type="match status" value="1"/>
</dbReference>
<dbReference type="Gene3D" id="1.20.5.4130">
    <property type="match status" value="1"/>
</dbReference>
<keyword evidence="4" id="KW-0547">Nucleotide-binding</keyword>
<comment type="caution">
    <text evidence="11">The sequence shown here is derived from an EMBL/GenBank/DDBJ whole genome shotgun (WGS) entry which is preliminary data.</text>
</comment>
<dbReference type="PANTHER" id="PTHR23155:SF1137">
    <property type="entry name" value="OS08G0387700 PROTEIN"/>
    <property type="match status" value="1"/>
</dbReference>
<dbReference type="AlphaFoldDB" id="A0A8T0P396"/>
<evidence type="ECO:0000259" key="8">
    <source>
        <dbReference type="Pfam" id="PF18052"/>
    </source>
</evidence>
<proteinExistence type="inferred from homology"/>
<dbReference type="EMBL" id="CM029052">
    <property type="protein sequence ID" value="KAG2556661.1"/>
    <property type="molecule type" value="Genomic_DNA"/>
</dbReference>
<dbReference type="InterPro" id="IPR058922">
    <property type="entry name" value="WHD_DRP"/>
</dbReference>
<dbReference type="SUPFAM" id="SSF52540">
    <property type="entry name" value="P-loop containing nucleoside triphosphate hydrolases"/>
    <property type="match status" value="1"/>
</dbReference>
<name>A0A8T0P396_PANVG</name>
<dbReference type="GO" id="GO:0042742">
    <property type="term" value="P:defense response to bacterium"/>
    <property type="evidence" value="ECO:0007669"/>
    <property type="project" value="UniProtKB-ARBA"/>
</dbReference>
<dbReference type="Gene3D" id="1.10.8.430">
    <property type="entry name" value="Helical domain of apoptotic protease-activating factors"/>
    <property type="match status" value="1"/>
</dbReference>
<sequence length="958" mass="107773">MELAMAAVSSFLPKLGTLLTDEYKLQNGVRGEIKFLGAEMESMQAALKKVSELPAHQIDDDVEIWARELKELSYDIEDSVDTFMVRVDASVCTTKPHSFRRFFDRAIGLLTKAKIRRRIATNMVEIKTRLHAAADRRARYKFEDFVVRPDSTVVDFRLPALYEDAKNLVGIDGSAEKLTALLMHGEGAQRQQLMVVSIAGVGGLGKTTLANSAFQRLRGDFESQAFVSVSLKPDIKKIFSSILPWSHTELVDKIREILENRRYIIVIDDVWDESAWTLIKCALVDNNLGSRVIVTTRNTGVAKFSCSSTAGAMYELPPLSDTDSERLFYKRIFNKEEEIQSELKEVSRKILKKCGGIPLAIITAASMLASIPNKTKYEWYGVYNSMGSGLEKDKTLENMRAILSLSYADLPCYLKPCLLFVSIFPEDSEILCSWLVNMWVAEGFVKEKKGKTLYEVGESYLNELFNRNMLQPLRIDEHGRAIWCRVHDIILDLIISLSAQENFVTISEDLRLMPSPCKVRRLSLQRRKVDTEEHREQDSKTDEVIVQGAVDMSHVRSLIEFSDASDSVPLSLSRFSVLRVLCLNLFPRNNHPKVIGTFHHLRYLKLGGLLETELLEQIGNLQLLKTLNLRAASIKELPANIVQLRQLENLLIRWRVGLPDGIGKIALRPNTMVELGKLNELRDLSVRGLDRDESYMQTFLHTLPNIHNIRTLNLKGYGQCSLDCISEGWRIPAHLRSFDGHRLEFPQLPRWFSCLSKLTYLSIRIRSGGGNGKLAASVAASGAASAAAAGAASAAAVGAARSGAVPCESTSVRCGAPPLPSSRLPLTLPPLSSPAAYNNETTEEPWLIGIDQPFRSLVVFKFDQKGRRWLVFDQGVMPRLQILRLYLTYTVQKARKRGDFCIGLENLTSLEHISVRYYCKDGKRREAEAVKSKIRDAIDLHPNHPTLGFLSLEHMYRD</sequence>
<keyword evidence="3" id="KW-0677">Repeat</keyword>
<accession>A0A8T0P396</accession>
<dbReference type="CDD" id="cd14798">
    <property type="entry name" value="RX-CC_like"/>
    <property type="match status" value="1"/>
</dbReference>
<evidence type="ECO:0000256" key="3">
    <source>
        <dbReference type="ARBA" id="ARBA00022737"/>
    </source>
</evidence>
<dbReference type="GO" id="GO:0009626">
    <property type="term" value="P:plant-type hypersensitive response"/>
    <property type="evidence" value="ECO:0007669"/>
    <property type="project" value="UniProtKB-ARBA"/>
</dbReference>
<keyword evidence="6" id="KW-0175">Coiled coil</keyword>
<dbReference type="InterPro" id="IPR041118">
    <property type="entry name" value="Rx_N"/>
</dbReference>
<dbReference type="Pfam" id="PF23559">
    <property type="entry name" value="WHD_DRP"/>
    <property type="match status" value="1"/>
</dbReference>
<reference evidence="11" key="1">
    <citation type="submission" date="2020-05" db="EMBL/GenBank/DDBJ databases">
        <title>WGS assembly of Panicum virgatum.</title>
        <authorList>
            <person name="Lovell J.T."/>
            <person name="Jenkins J."/>
            <person name="Shu S."/>
            <person name="Juenger T.E."/>
            <person name="Schmutz J."/>
        </authorList>
    </citation>
    <scope>NUCLEOTIDE SEQUENCE</scope>
    <source>
        <strain evidence="11">AP13</strain>
    </source>
</reference>
<dbReference type="PRINTS" id="PR00364">
    <property type="entry name" value="DISEASERSIST"/>
</dbReference>
<dbReference type="InterPro" id="IPR044974">
    <property type="entry name" value="Disease_R_plants"/>
</dbReference>
<evidence type="ECO:0000313" key="11">
    <source>
        <dbReference type="EMBL" id="KAG2556661.1"/>
    </source>
</evidence>
<dbReference type="Pfam" id="PF00931">
    <property type="entry name" value="NB-ARC"/>
    <property type="match status" value="1"/>
</dbReference>
<dbReference type="FunFam" id="1.10.10.10:FF:000322">
    <property type="entry name" value="Probable disease resistance protein At1g63360"/>
    <property type="match status" value="1"/>
</dbReference>
<feature type="domain" description="NB-ARC" evidence="7">
    <location>
        <begin position="174"/>
        <end position="336"/>
    </location>
</feature>
<evidence type="ECO:0000256" key="1">
    <source>
        <dbReference type="ARBA" id="ARBA00008894"/>
    </source>
</evidence>
<dbReference type="InterPro" id="IPR055414">
    <property type="entry name" value="LRR_R13L4/SHOC2-like"/>
</dbReference>
<dbReference type="Pfam" id="PF18052">
    <property type="entry name" value="Rx_N"/>
    <property type="match status" value="1"/>
</dbReference>
<dbReference type="InterPro" id="IPR002182">
    <property type="entry name" value="NB-ARC"/>
</dbReference>
<evidence type="ECO:0000259" key="10">
    <source>
        <dbReference type="Pfam" id="PF23598"/>
    </source>
</evidence>
<dbReference type="InterPro" id="IPR027417">
    <property type="entry name" value="P-loop_NTPase"/>
</dbReference>
<dbReference type="GO" id="GO:0043531">
    <property type="term" value="F:ADP binding"/>
    <property type="evidence" value="ECO:0007669"/>
    <property type="project" value="InterPro"/>
</dbReference>
<evidence type="ECO:0000256" key="6">
    <source>
        <dbReference type="ARBA" id="ARBA00023054"/>
    </source>
</evidence>
<dbReference type="PANTHER" id="PTHR23155">
    <property type="entry name" value="DISEASE RESISTANCE PROTEIN RP"/>
    <property type="match status" value="1"/>
</dbReference>
<dbReference type="InterPro" id="IPR038005">
    <property type="entry name" value="RX-like_CC"/>
</dbReference>
<keyword evidence="5" id="KW-0611">Plant defense</keyword>
<comment type="similarity">
    <text evidence="1">Belongs to the disease resistance NB-LRR family.</text>
</comment>